<name>A0A0B5D1I7_9CORY</name>
<dbReference type="KEGG" id="chm:B842_04310"/>
<reference evidence="1 2" key="1">
    <citation type="submission" date="2013-04" db="EMBL/GenBank/DDBJ databases">
        <title>Complete genome sequence of Corynebacterium humireducens DSM 45392(T), isolated from a wastewater-fed microbial fuel cell.</title>
        <authorList>
            <person name="Ruckert C."/>
            <person name="Albersmeier A."/>
            <person name="Kalinowski J."/>
        </authorList>
    </citation>
    <scope>NUCLEOTIDE SEQUENCE [LARGE SCALE GENOMIC DNA]</scope>
    <source>
        <strain evidence="2">MFC-5</strain>
    </source>
</reference>
<gene>
    <name evidence="1" type="ORF">B842_04310</name>
</gene>
<evidence type="ECO:0000313" key="1">
    <source>
        <dbReference type="EMBL" id="AJE32715.1"/>
    </source>
</evidence>
<organism evidence="1 2">
    <name type="scientific">Corynebacterium humireducens NBRC 106098 = DSM 45392</name>
    <dbReference type="NCBI Taxonomy" id="1223515"/>
    <lineage>
        <taxon>Bacteria</taxon>
        <taxon>Bacillati</taxon>
        <taxon>Actinomycetota</taxon>
        <taxon>Actinomycetes</taxon>
        <taxon>Mycobacteriales</taxon>
        <taxon>Corynebacteriaceae</taxon>
        <taxon>Corynebacterium</taxon>
    </lineage>
</organism>
<accession>A0A0B5D1I7</accession>
<dbReference type="STRING" id="1223515.B842_04310"/>
<dbReference type="AlphaFoldDB" id="A0A0B5D1I7"/>
<keyword evidence="2" id="KW-1185">Reference proteome</keyword>
<protein>
    <submittedName>
        <fullName evidence="1">Uncharacterized protein</fullName>
    </submittedName>
</protein>
<proteinExistence type="predicted"/>
<dbReference type="EMBL" id="CP005286">
    <property type="protein sequence ID" value="AJE32715.1"/>
    <property type="molecule type" value="Genomic_DNA"/>
</dbReference>
<sequence length="257" mass="28790">MAFFGRRRARPRLEPDFVHTWTGEQLVRIAEGVDLGTLRAVYGRLDATSRIHFLFDFGALFSDGYLFELWERRLLEPEDALERVVLAAVHLGAGHRERALVLAWEAGRDIVPLLVAQRAYVGAQEWRDLDPYHPQGLRILAEHLDADGQVELAADVVTHAPPGHLGHGVVPYIIMRSGVAGEYLELAWRMFSAGPAPDLRQESEVLNRFLWCLPRAGERELARQVLRRLDGRVSGTVWGSLDAFEEARAAILAGGDE</sequence>
<dbReference type="RefSeq" id="WP_156119435.1">
    <property type="nucleotide sequence ID" value="NZ_BCSU01000018.1"/>
</dbReference>
<evidence type="ECO:0000313" key="2">
    <source>
        <dbReference type="Proteomes" id="UP000031524"/>
    </source>
</evidence>
<dbReference type="Proteomes" id="UP000031524">
    <property type="component" value="Chromosome"/>
</dbReference>
<dbReference type="HOGENOM" id="CLU_1080594_0_0_11"/>